<evidence type="ECO:0000313" key="2">
    <source>
        <dbReference type="EMBL" id="WEW59258.1"/>
    </source>
</evidence>
<evidence type="ECO:0000259" key="1">
    <source>
        <dbReference type="PROSITE" id="PS50206"/>
    </source>
</evidence>
<dbReference type="Pfam" id="PF00581">
    <property type="entry name" value="Rhodanese"/>
    <property type="match status" value="1"/>
</dbReference>
<dbReference type="EMBL" id="CP120629">
    <property type="protein sequence ID" value="WEW59258.1"/>
    <property type="molecule type" value="Genomic_DNA"/>
</dbReference>
<name>A0AAF0DJB2_9EURO</name>
<dbReference type="Proteomes" id="UP001219355">
    <property type="component" value="Chromosome 3"/>
</dbReference>
<proteinExistence type="predicted"/>
<gene>
    <name evidence="2" type="ORF">PRK78_004727</name>
</gene>
<dbReference type="PROSITE" id="PS50206">
    <property type="entry name" value="RHODANESE_3"/>
    <property type="match status" value="1"/>
</dbReference>
<dbReference type="PANTHER" id="PTHR10828:SF50">
    <property type="entry name" value="REDUCTASE (ARC2), PUTATIVE (AFU_ORTHOLOGUE AFUA_6G13400)-RELATED"/>
    <property type="match status" value="1"/>
</dbReference>
<keyword evidence="3" id="KW-1185">Reference proteome</keyword>
<dbReference type="InterPro" id="IPR036873">
    <property type="entry name" value="Rhodanese-like_dom_sf"/>
</dbReference>
<dbReference type="GO" id="GO:0005634">
    <property type="term" value="C:nucleus"/>
    <property type="evidence" value="ECO:0007669"/>
    <property type="project" value="TreeGrafter"/>
</dbReference>
<evidence type="ECO:0000313" key="3">
    <source>
        <dbReference type="Proteomes" id="UP001219355"/>
    </source>
</evidence>
<reference evidence="2" key="1">
    <citation type="submission" date="2023-03" db="EMBL/GenBank/DDBJ databases">
        <title>Emydomyces testavorans Genome Sequence.</title>
        <authorList>
            <person name="Hoyer L."/>
        </authorList>
    </citation>
    <scope>NUCLEOTIDE SEQUENCE</scope>
    <source>
        <strain evidence="2">16-2883</strain>
    </source>
</reference>
<organism evidence="2 3">
    <name type="scientific">Emydomyces testavorans</name>
    <dbReference type="NCBI Taxonomy" id="2070801"/>
    <lineage>
        <taxon>Eukaryota</taxon>
        <taxon>Fungi</taxon>
        <taxon>Dikarya</taxon>
        <taxon>Ascomycota</taxon>
        <taxon>Pezizomycotina</taxon>
        <taxon>Eurotiomycetes</taxon>
        <taxon>Eurotiomycetidae</taxon>
        <taxon>Onygenales</taxon>
        <taxon>Nannizziopsiaceae</taxon>
        <taxon>Emydomyces</taxon>
    </lineage>
</organism>
<dbReference type="SUPFAM" id="SSF52821">
    <property type="entry name" value="Rhodanese/Cell cycle control phosphatase"/>
    <property type="match status" value="1"/>
</dbReference>
<dbReference type="AlphaFoldDB" id="A0AAF0DJB2"/>
<dbReference type="CDD" id="cd01443">
    <property type="entry name" value="Cdc25_Acr2p"/>
    <property type="match status" value="1"/>
</dbReference>
<feature type="domain" description="Rhodanese" evidence="1">
    <location>
        <begin position="48"/>
        <end position="145"/>
    </location>
</feature>
<accession>A0AAF0DJB2</accession>
<dbReference type="PANTHER" id="PTHR10828">
    <property type="entry name" value="M-PHASE INDUCER PHOSPHATASE DUAL SPECIFICITY PHOSPHATASE CDC25"/>
    <property type="match status" value="1"/>
</dbReference>
<dbReference type="GO" id="GO:0005737">
    <property type="term" value="C:cytoplasm"/>
    <property type="evidence" value="ECO:0007669"/>
    <property type="project" value="TreeGrafter"/>
</dbReference>
<protein>
    <recommendedName>
        <fullName evidence="1">Rhodanese domain-containing protein</fullName>
    </recommendedName>
</protein>
<sequence>MASTNAPPPQTEEPPPWYASLPAPKHKADVISRTDILQWLPNKPTTLEYVLVDVRRADHEGGTIAGSINLPAQSFYPSIPTVYAIFKQANVKKVIFYCGSSQGRGTRAGGWLADYLAEHGDTEMQSLVLEGGIKGWVRAGEEYIKYIDGYDEAVWKRLGVL</sequence>
<dbReference type="GO" id="GO:0004725">
    <property type="term" value="F:protein tyrosine phosphatase activity"/>
    <property type="evidence" value="ECO:0007669"/>
    <property type="project" value="TreeGrafter"/>
</dbReference>
<dbReference type="SMART" id="SM00450">
    <property type="entry name" value="RHOD"/>
    <property type="match status" value="1"/>
</dbReference>
<dbReference type="Gene3D" id="3.40.250.10">
    <property type="entry name" value="Rhodanese-like domain"/>
    <property type="match status" value="1"/>
</dbReference>
<dbReference type="InterPro" id="IPR001763">
    <property type="entry name" value="Rhodanese-like_dom"/>
</dbReference>